<comment type="caution">
    <text evidence="2">The sequence shown here is derived from an EMBL/GenBank/DDBJ whole genome shotgun (WGS) entry which is preliminary data.</text>
</comment>
<accession>A0A5B7IF87</accession>
<organism evidence="2 3">
    <name type="scientific">Portunus trituberculatus</name>
    <name type="common">Swimming crab</name>
    <name type="synonym">Neptunus trituberculatus</name>
    <dbReference type="NCBI Taxonomy" id="210409"/>
    <lineage>
        <taxon>Eukaryota</taxon>
        <taxon>Metazoa</taxon>
        <taxon>Ecdysozoa</taxon>
        <taxon>Arthropoda</taxon>
        <taxon>Crustacea</taxon>
        <taxon>Multicrustacea</taxon>
        <taxon>Malacostraca</taxon>
        <taxon>Eumalacostraca</taxon>
        <taxon>Eucarida</taxon>
        <taxon>Decapoda</taxon>
        <taxon>Pleocyemata</taxon>
        <taxon>Brachyura</taxon>
        <taxon>Eubrachyura</taxon>
        <taxon>Portunoidea</taxon>
        <taxon>Portunidae</taxon>
        <taxon>Portuninae</taxon>
        <taxon>Portunus</taxon>
    </lineage>
</organism>
<gene>
    <name evidence="2" type="ORF">E2C01_073877</name>
</gene>
<feature type="compositionally biased region" description="Polar residues" evidence="1">
    <location>
        <begin position="186"/>
        <end position="199"/>
    </location>
</feature>
<feature type="region of interest" description="Disordered" evidence="1">
    <location>
        <begin position="151"/>
        <end position="174"/>
    </location>
</feature>
<reference evidence="2 3" key="1">
    <citation type="submission" date="2019-05" db="EMBL/GenBank/DDBJ databases">
        <title>Another draft genome of Portunus trituberculatus and its Hox gene families provides insights of decapod evolution.</title>
        <authorList>
            <person name="Jeong J.-H."/>
            <person name="Song I."/>
            <person name="Kim S."/>
            <person name="Choi T."/>
            <person name="Kim D."/>
            <person name="Ryu S."/>
            <person name="Kim W."/>
        </authorList>
    </citation>
    <scope>NUCLEOTIDE SEQUENCE [LARGE SCALE GENOMIC DNA]</scope>
    <source>
        <tissue evidence="2">Muscle</tissue>
    </source>
</reference>
<dbReference type="EMBL" id="VSRR010050899">
    <property type="protein sequence ID" value="MPC79354.1"/>
    <property type="molecule type" value="Genomic_DNA"/>
</dbReference>
<protein>
    <submittedName>
        <fullName evidence="2">Uncharacterized protein</fullName>
    </submittedName>
</protein>
<proteinExistence type="predicted"/>
<evidence type="ECO:0000256" key="1">
    <source>
        <dbReference type="SAM" id="MobiDB-lite"/>
    </source>
</evidence>
<keyword evidence="3" id="KW-1185">Reference proteome</keyword>
<dbReference type="Proteomes" id="UP000324222">
    <property type="component" value="Unassembled WGS sequence"/>
</dbReference>
<name>A0A5B7IF87_PORTR</name>
<dbReference type="OrthoDB" id="2897838at2759"/>
<sequence length="277" mass="29641">MVDLCKWECEVGQDELFPFDVAKKCEEIHKAGRLGWPSFRPSKAVYSLFPPGTPVFPGFLPVPAPLPVLAFFKPAPSSGEEDVCPKAPAVSSPAMPPRPLTLSHTDAQALDALCWFLTHSIVEPCVPGAHGFFSNVFPIIKPTGTAKTAGQRCDSFDGSPSMADTSVVPDGPSVIGRRTSVAPTLSSCSPSAANSHTPPSSQDSLDSDAALRTAFTRRGISSEVTQFFLQSWRALRHNIGHISTNEFNWEPGRGYSTMNTIRSAISAIAMIADRPAG</sequence>
<evidence type="ECO:0000313" key="2">
    <source>
        <dbReference type="EMBL" id="MPC79354.1"/>
    </source>
</evidence>
<feature type="region of interest" description="Disordered" evidence="1">
    <location>
        <begin position="186"/>
        <end position="206"/>
    </location>
</feature>
<evidence type="ECO:0000313" key="3">
    <source>
        <dbReference type="Proteomes" id="UP000324222"/>
    </source>
</evidence>
<dbReference type="AlphaFoldDB" id="A0A5B7IF87"/>